<dbReference type="Proteomes" id="UP000438448">
    <property type="component" value="Unassembled WGS sequence"/>
</dbReference>
<keyword evidence="1" id="KW-0175">Coiled coil</keyword>
<evidence type="ECO:0000313" key="3">
    <source>
        <dbReference type="Proteomes" id="UP000438448"/>
    </source>
</evidence>
<dbReference type="EMBL" id="WEGK01000004">
    <property type="protein sequence ID" value="MQY19248.1"/>
    <property type="molecule type" value="Genomic_DNA"/>
</dbReference>
<reference evidence="2 3" key="1">
    <citation type="submission" date="2019-10" db="EMBL/GenBank/DDBJ databases">
        <title>Nocardia macrotermitis sp. nov. and Nocardia aurantia sp. nov., isolated from the gut of fungus growing-termite Macrotermes natalensis.</title>
        <authorList>
            <person name="Benndorf R."/>
            <person name="Schwitalla J."/>
            <person name="Martin K."/>
            <person name="De Beer W."/>
            <person name="Kaster A.-K."/>
            <person name="Vollmers J."/>
            <person name="Poulsen M."/>
            <person name="Beemelmanns C."/>
        </authorList>
    </citation>
    <scope>NUCLEOTIDE SEQUENCE [LARGE SCALE GENOMIC DNA]</scope>
    <source>
        <strain evidence="2 3">RB20</strain>
    </source>
</reference>
<dbReference type="AlphaFoldDB" id="A0A7K0D0N0"/>
<evidence type="ECO:0000256" key="1">
    <source>
        <dbReference type="SAM" id="Coils"/>
    </source>
</evidence>
<protein>
    <submittedName>
        <fullName evidence="2">Uncharacterized protein</fullName>
    </submittedName>
</protein>
<evidence type="ECO:0000313" key="2">
    <source>
        <dbReference type="EMBL" id="MQY19248.1"/>
    </source>
</evidence>
<dbReference type="RefSeq" id="WP_153410054.1">
    <property type="nucleotide sequence ID" value="NZ_WEGK01000004.1"/>
</dbReference>
<organism evidence="2 3">
    <name type="scientific">Nocardia macrotermitis</name>
    <dbReference type="NCBI Taxonomy" id="2585198"/>
    <lineage>
        <taxon>Bacteria</taxon>
        <taxon>Bacillati</taxon>
        <taxon>Actinomycetota</taxon>
        <taxon>Actinomycetes</taxon>
        <taxon>Mycobacteriales</taxon>
        <taxon>Nocardiaceae</taxon>
        <taxon>Nocardia</taxon>
    </lineage>
</organism>
<feature type="coiled-coil region" evidence="1">
    <location>
        <begin position="299"/>
        <end position="326"/>
    </location>
</feature>
<comment type="caution">
    <text evidence="2">The sequence shown here is derived from an EMBL/GenBank/DDBJ whole genome shotgun (WGS) entry which is preliminary data.</text>
</comment>
<sequence length="392" mass="42811">MHALTALEIDNELASRGREIDAVTATLLELDRHPGLVLLRGIPPTGVTARQWAPIEQLLDLMWEDFGRVQAILDQARVVRAQRTKLTEADRTELTRLLRERPHEAARTAIPMAQRSLTGPGEQVLFVGIADTLERMRTAFPQIARFLDAVDAANSRVLEVLKPVQSELSKLGGVTPELRAIADAVADMLGRSATDPLATTAAEIDTRTAELARRLERESRDLVELRVLTADWPAAITQTRDRLAAVGAVVDRAALAREQVQEKIHTAPLPAHRDETGPLRGELDTLADGVVDARAAFALRELRRRIAAAQTRAEQALELAQGLLDRRAELRGRLAAYQVKAARLGVSEESDVLSANRIATGLLGRVPCDLAAVTRAITDYQQVVADVSGRRG</sequence>
<keyword evidence="3" id="KW-1185">Reference proteome</keyword>
<gene>
    <name evidence="2" type="ORF">NRB20_23330</name>
</gene>
<accession>A0A7K0D0N0</accession>
<proteinExistence type="predicted"/>
<dbReference type="OrthoDB" id="3375894at2"/>
<name>A0A7K0D0N0_9NOCA</name>